<accession>A0ACC2HUW3</accession>
<evidence type="ECO:0000313" key="1">
    <source>
        <dbReference type="EMBL" id="KAJ8106503.1"/>
    </source>
</evidence>
<organism evidence="1 2">
    <name type="scientific">Boeremia exigua</name>
    <dbReference type="NCBI Taxonomy" id="749465"/>
    <lineage>
        <taxon>Eukaryota</taxon>
        <taxon>Fungi</taxon>
        <taxon>Dikarya</taxon>
        <taxon>Ascomycota</taxon>
        <taxon>Pezizomycotina</taxon>
        <taxon>Dothideomycetes</taxon>
        <taxon>Pleosporomycetidae</taxon>
        <taxon>Pleosporales</taxon>
        <taxon>Pleosporineae</taxon>
        <taxon>Didymellaceae</taxon>
        <taxon>Boeremia</taxon>
    </lineage>
</organism>
<dbReference type="EMBL" id="JAPHNI010001150">
    <property type="protein sequence ID" value="KAJ8106503.1"/>
    <property type="molecule type" value="Genomic_DNA"/>
</dbReference>
<sequence>MVRAAAWALAVVGLPAVVSAVPAQFPYDAPEKRQGYAPPVNRSQAVIDVFKLSWEAYYEHAFPNDELHPVTNTSGNSRNGWAASAADALSTALIMGEREIVNQIISHIPSIDWSSTSDPVSLFETTIRYLGGMLSGYDFLSGPLAHLADNPAHVAALLTQSIHLANNLSFAFNTPSGIPYNTLHLATRPPAWRTALHTAATSAAFSSPQPLHSTMSDRAHHDGSAGRAYTVEQKAAVLRIKRCAPTAYYEILGLEEVKKTCTDGEIKKAYRKLSLLTHPDKNGYAGADEAFKLVSKAFQVLSDPDKKTKFDQFGGDPDARFNPASAGAGGSPFSGFAGQRGGGFQEEMTPEELFRQFFGGGFGAPFGRRLRHRAGLRVQPRRRSRRTGTSIWRRTTAEKTRDCAASGAGRDAGHWERAGESAATAVPLCAASSFVALFRWVLEFRSVVCFPATARVHMSAQVERSVWRQLLRLALGVQRVRQQPKRQEVEGTGQAGRDVIRACSGRQVQPRAVRATKEDARRARVVLRRRRSHGTGEEHEHAQLQTAIKAWPGSTLLDGRSCLSGYFGFCIQRSTTSRPAVRSLSTTLKWMPVLKLSVFFALHPAVMYTQLSTWLAVSAALWPTVAAFYPYQYDDGSTTASSRRRSARVLKSEASITLPLRRVPASLRSRQQNTYNIVDSKDPAQENSVAIDQDGSDLSYMVAVSIGDSKEEYHLLLDSAASNTWVMGQDCKSDACGTHTTFGTGDSSTLKTRPSA</sequence>
<protein>
    <submittedName>
        <fullName evidence="1">Uncharacterized protein</fullName>
    </submittedName>
</protein>
<name>A0ACC2HUW3_9PLEO</name>
<comment type="caution">
    <text evidence="1">The sequence shown here is derived from an EMBL/GenBank/DDBJ whole genome shotgun (WGS) entry which is preliminary data.</text>
</comment>
<proteinExistence type="predicted"/>
<reference evidence="1" key="1">
    <citation type="submission" date="2022-11" db="EMBL/GenBank/DDBJ databases">
        <title>Genome Sequence of Boeremia exigua.</title>
        <authorList>
            <person name="Buettner E."/>
        </authorList>
    </citation>
    <scope>NUCLEOTIDE SEQUENCE</scope>
    <source>
        <strain evidence="1">CU02</strain>
    </source>
</reference>
<gene>
    <name evidence="1" type="ORF">OPT61_g9490</name>
</gene>
<keyword evidence="2" id="KW-1185">Reference proteome</keyword>
<evidence type="ECO:0000313" key="2">
    <source>
        <dbReference type="Proteomes" id="UP001153331"/>
    </source>
</evidence>
<dbReference type="Proteomes" id="UP001153331">
    <property type="component" value="Unassembled WGS sequence"/>
</dbReference>